<keyword evidence="2" id="KW-1185">Reference proteome</keyword>
<proteinExistence type="predicted"/>
<name>B6FZX9_PEPHT</name>
<dbReference type="AlphaFoldDB" id="B6FZX9"/>
<dbReference type="EMBL" id="ABWP01000059">
    <property type="protein sequence ID" value="EEA84952.1"/>
    <property type="molecule type" value="Genomic_DNA"/>
</dbReference>
<reference evidence="1 2" key="1">
    <citation type="submission" date="2008-09" db="EMBL/GenBank/DDBJ databases">
        <authorList>
            <person name="Fulton L."/>
            <person name="Clifton S."/>
            <person name="Fulton B."/>
            <person name="Xu J."/>
            <person name="Minx P."/>
            <person name="Pepin K.H."/>
            <person name="Johnson M."/>
            <person name="Thiruvilangam P."/>
            <person name="Bhonagiri V."/>
            <person name="Nash W.E."/>
            <person name="Mardis E.R."/>
            <person name="Wilson R.K."/>
        </authorList>
    </citation>
    <scope>NUCLEOTIDE SEQUENCE [LARGE SCALE GENOMIC DNA]</scope>
    <source>
        <strain evidence="1 2">DSM 13275</strain>
    </source>
</reference>
<accession>B6FZX9</accession>
<evidence type="ECO:0000313" key="2">
    <source>
        <dbReference type="Proteomes" id="UP000003178"/>
    </source>
</evidence>
<sequence>MARVGYTLARVKKGGHEMDILETIKALKRGEKIVCIEGSSPYKDYFYADEKGDIKNANGNDGMMRIRNINKNSWELYKGELYKEKNKELELDGKKLTIIKGCYAQLKYGDCESCMNSDICKKYPKDPCEDYCEHWSEEDVEKAYKTFTKGE</sequence>
<dbReference type="HOGENOM" id="CLU_1728186_0_0_9"/>
<evidence type="ECO:0000313" key="1">
    <source>
        <dbReference type="EMBL" id="EEA84952.1"/>
    </source>
</evidence>
<reference evidence="1 2" key="2">
    <citation type="submission" date="2008-10" db="EMBL/GenBank/DDBJ databases">
        <title>Draft genome sequence of Clostridium hiranonis (DSM 13275).</title>
        <authorList>
            <person name="Sudarsanam P."/>
            <person name="Ley R."/>
            <person name="Guruge J."/>
            <person name="Turnbaugh P.J."/>
            <person name="Mahowald M."/>
            <person name="Liep D."/>
            <person name="Gordon J."/>
        </authorList>
    </citation>
    <scope>NUCLEOTIDE SEQUENCE [LARGE SCALE GENOMIC DNA]</scope>
    <source>
        <strain evidence="1 2">DSM 13275</strain>
    </source>
</reference>
<dbReference type="STRING" id="500633.CLOHIR_01433"/>
<gene>
    <name evidence="1" type="ORF">CLOHIR_01433</name>
</gene>
<protein>
    <submittedName>
        <fullName evidence="1">Uncharacterized protein</fullName>
    </submittedName>
</protein>
<comment type="caution">
    <text evidence="1">The sequence shown here is derived from an EMBL/GenBank/DDBJ whole genome shotgun (WGS) entry which is preliminary data.</text>
</comment>
<organism evidence="1 2">
    <name type="scientific">Peptacetobacter hiranonis (strain DSM 13275 / JCM 10541 / KCTC 15199 / TO-931)</name>
    <name type="common">Clostridium hiranonis</name>
    <dbReference type="NCBI Taxonomy" id="500633"/>
    <lineage>
        <taxon>Bacteria</taxon>
        <taxon>Bacillati</taxon>
        <taxon>Bacillota</taxon>
        <taxon>Clostridia</taxon>
        <taxon>Peptostreptococcales</taxon>
        <taxon>Peptostreptococcaceae</taxon>
        <taxon>Peptacetobacter</taxon>
    </lineage>
</organism>
<dbReference type="Proteomes" id="UP000003178">
    <property type="component" value="Unassembled WGS sequence"/>
</dbReference>